<keyword evidence="4" id="KW-0564">Palmitate</keyword>
<feature type="region of interest" description="Disordered" evidence="6">
    <location>
        <begin position="51"/>
        <end position="140"/>
    </location>
</feature>
<keyword evidence="3" id="KW-0472">Membrane</keyword>
<protein>
    <submittedName>
        <fullName evidence="7">LppP/LprE family lipoprotein</fullName>
    </submittedName>
</protein>
<proteinExistence type="predicted"/>
<keyword evidence="1" id="KW-1003">Cell membrane</keyword>
<name>A0A5N0DVI5_9NOCA</name>
<keyword evidence="2" id="KW-0732">Signal</keyword>
<feature type="compositionally biased region" description="Basic and acidic residues" evidence="6">
    <location>
        <begin position="1"/>
        <end position="28"/>
    </location>
</feature>
<reference evidence="7 8" key="1">
    <citation type="submission" date="2019-09" db="EMBL/GenBank/DDBJ databases">
        <authorList>
            <person name="Wang X."/>
        </authorList>
    </citation>
    <scope>NUCLEOTIDE SEQUENCE [LARGE SCALE GENOMIC DNA]</scope>
    <source>
        <strain evidence="7 8">CICC 11023</strain>
    </source>
</reference>
<organism evidence="7 8">
    <name type="scientific">Nocardia colli</name>
    <dbReference type="NCBI Taxonomy" id="2545717"/>
    <lineage>
        <taxon>Bacteria</taxon>
        <taxon>Bacillati</taxon>
        <taxon>Actinomycetota</taxon>
        <taxon>Actinomycetes</taxon>
        <taxon>Mycobacteriales</taxon>
        <taxon>Nocardiaceae</taxon>
        <taxon>Nocardia</taxon>
    </lineage>
</organism>
<dbReference type="Proteomes" id="UP000323876">
    <property type="component" value="Unassembled WGS sequence"/>
</dbReference>
<dbReference type="OrthoDB" id="4427395at2"/>
<evidence type="ECO:0000313" key="8">
    <source>
        <dbReference type="Proteomes" id="UP000323876"/>
    </source>
</evidence>
<evidence type="ECO:0000313" key="7">
    <source>
        <dbReference type="EMBL" id="KAA8880035.1"/>
    </source>
</evidence>
<feature type="compositionally biased region" description="Low complexity" evidence="6">
    <location>
        <begin position="63"/>
        <end position="84"/>
    </location>
</feature>
<dbReference type="AlphaFoldDB" id="A0A5N0DVI5"/>
<dbReference type="InterPro" id="IPR025971">
    <property type="entry name" value="LppP/LprE"/>
</dbReference>
<evidence type="ECO:0000256" key="1">
    <source>
        <dbReference type="ARBA" id="ARBA00022475"/>
    </source>
</evidence>
<feature type="region of interest" description="Disordered" evidence="6">
    <location>
        <begin position="1"/>
        <end position="34"/>
    </location>
</feature>
<evidence type="ECO:0000256" key="6">
    <source>
        <dbReference type="SAM" id="MobiDB-lite"/>
    </source>
</evidence>
<feature type="compositionally biased region" description="Pro residues" evidence="6">
    <location>
        <begin position="119"/>
        <end position="128"/>
    </location>
</feature>
<accession>A0A5N0DVI5</accession>
<gene>
    <name evidence="7" type="ORF">F3087_42250</name>
</gene>
<keyword evidence="5 7" id="KW-0449">Lipoprotein</keyword>
<evidence type="ECO:0000256" key="2">
    <source>
        <dbReference type="ARBA" id="ARBA00022729"/>
    </source>
</evidence>
<comment type="caution">
    <text evidence="7">The sequence shown here is derived from an EMBL/GenBank/DDBJ whole genome shotgun (WGS) entry which is preliminary data.</text>
</comment>
<sequence length="270" mass="27995">MEDRVRASGDQSRREDAAVRKTTTDHTDSGGSMNVKSWAFAALAASVVLGATGCGSSSTPQVASRTPIPSAAPASPGASAPAQPGDTDRPANPPQAQPNAPGSDNAPPVSVPVEQKDPAPAPQPPANQPPNGSGHGLCFDSNSQLAHNALGRLAPNKEGYPWVILEASNDPIDAGCSGVLSWMLVDWNGSHPGYHVLFFTNGTYLGTATSKYYGYTTVLGKTKNTVSVQYRWALPQDALCCPSGGPNVVTYTLKGNTVTAKGEFPPDPDK</sequence>
<evidence type="ECO:0000256" key="3">
    <source>
        <dbReference type="ARBA" id="ARBA00023136"/>
    </source>
</evidence>
<evidence type="ECO:0000256" key="5">
    <source>
        <dbReference type="ARBA" id="ARBA00023288"/>
    </source>
</evidence>
<dbReference type="Pfam" id="PF14041">
    <property type="entry name" value="Lipoprotein_21"/>
    <property type="match status" value="1"/>
</dbReference>
<evidence type="ECO:0000256" key="4">
    <source>
        <dbReference type="ARBA" id="ARBA00023139"/>
    </source>
</evidence>
<keyword evidence="8" id="KW-1185">Reference proteome</keyword>
<dbReference type="EMBL" id="VXLC01000037">
    <property type="protein sequence ID" value="KAA8880035.1"/>
    <property type="molecule type" value="Genomic_DNA"/>
</dbReference>